<keyword evidence="1" id="KW-0560">Oxidoreductase</keyword>
<comment type="caution">
    <text evidence="3">The sequence shown here is derived from an EMBL/GenBank/DDBJ whole genome shotgun (WGS) entry which is preliminary data.</text>
</comment>
<keyword evidence="4" id="KW-1185">Reference proteome</keyword>
<evidence type="ECO:0000313" key="3">
    <source>
        <dbReference type="EMBL" id="KAG5575671.1"/>
    </source>
</evidence>
<dbReference type="PANTHER" id="PTHR11972">
    <property type="entry name" value="NADPH OXIDASE"/>
    <property type="match status" value="1"/>
</dbReference>
<dbReference type="GO" id="GO:0005886">
    <property type="term" value="C:plasma membrane"/>
    <property type="evidence" value="ECO:0007669"/>
    <property type="project" value="TreeGrafter"/>
</dbReference>
<feature type="domain" description="Ferric reductase NAD binding" evidence="2">
    <location>
        <begin position="393"/>
        <end position="464"/>
    </location>
</feature>
<evidence type="ECO:0000256" key="1">
    <source>
        <dbReference type="ARBA" id="ARBA00023002"/>
    </source>
</evidence>
<dbReference type="InterPro" id="IPR050369">
    <property type="entry name" value="RBOH/FRE"/>
</dbReference>
<organism evidence="3 4">
    <name type="scientific">Solanum commersonii</name>
    <name type="common">Commerson's wild potato</name>
    <name type="synonym">Commerson's nightshade</name>
    <dbReference type="NCBI Taxonomy" id="4109"/>
    <lineage>
        <taxon>Eukaryota</taxon>
        <taxon>Viridiplantae</taxon>
        <taxon>Streptophyta</taxon>
        <taxon>Embryophyta</taxon>
        <taxon>Tracheophyta</taxon>
        <taxon>Spermatophyta</taxon>
        <taxon>Magnoliopsida</taxon>
        <taxon>eudicotyledons</taxon>
        <taxon>Gunneridae</taxon>
        <taxon>Pentapetalae</taxon>
        <taxon>asterids</taxon>
        <taxon>lamiids</taxon>
        <taxon>Solanales</taxon>
        <taxon>Solanaceae</taxon>
        <taxon>Solanoideae</taxon>
        <taxon>Solaneae</taxon>
        <taxon>Solanum</taxon>
    </lineage>
</organism>
<proteinExistence type="predicted"/>
<dbReference type="Pfam" id="PF08030">
    <property type="entry name" value="NAD_binding_6"/>
    <property type="match status" value="1"/>
</dbReference>
<dbReference type="Gene3D" id="3.40.50.80">
    <property type="entry name" value="Nucleotide-binding domain of ferredoxin-NADP reductase (FNR) module"/>
    <property type="match status" value="1"/>
</dbReference>
<sequence length="469" mass="53814">MTYPFDSGDLSPAHAFDTIQDLLWLKRCHQHHFVLCIIMGKSLMLKCDLHSSPRSFQFEGQNVVRPSNAIEGFPPVLYPITKVFCLKPPILKFEFFIIHENNRLLTDSSSVSALYYQVKSPSFHLAEQLRPLDLQAVCCFAFLGSAWELLNLIGHSSFSKSGGPVVREWQQKLLEWQLAHPSGSTEESLDWMKWSYNQKYQKPKLSTTTMVALVSQCFVSSGISRAFLSRFGGNELFKNELNQDIPLEKKIEDLYTDDIPLLPSLSTLSFDATVKLKLYQANTAGWGKNILGESHRSLTGVLDWHLWLTHRRQKCCNLTDEIMQEIKQKRRIQIYCLTSPQGKLARKKFIHQNGLLSRKRQRRDDTSYERDFTPIVLSLLIDGPYRSHDYKKYDVVLLVHLGIGATPLICIVKDVLNNIKQQKDISDGLVESGHKGSKRSSFATKHAYFYWVTREQGSFEWFKGVNDDA</sequence>
<dbReference type="InterPro" id="IPR013121">
    <property type="entry name" value="Fe_red_NAD-bd_6"/>
</dbReference>
<dbReference type="Proteomes" id="UP000824120">
    <property type="component" value="Chromosome 11"/>
</dbReference>
<dbReference type="GO" id="GO:0016174">
    <property type="term" value="F:NAD(P)H oxidase H2O2-forming activity"/>
    <property type="evidence" value="ECO:0007669"/>
    <property type="project" value="TreeGrafter"/>
</dbReference>
<dbReference type="EMBL" id="JACXVP010000011">
    <property type="protein sequence ID" value="KAG5575671.1"/>
    <property type="molecule type" value="Genomic_DNA"/>
</dbReference>
<dbReference type="AlphaFoldDB" id="A0A9J5WK84"/>
<evidence type="ECO:0000313" key="4">
    <source>
        <dbReference type="Proteomes" id="UP000824120"/>
    </source>
</evidence>
<name>A0A9J5WK84_SOLCO</name>
<accession>A0A9J5WK84</accession>
<gene>
    <name evidence="3" type="ORF">H5410_055805</name>
</gene>
<dbReference type="PANTHER" id="PTHR11972:SF64">
    <property type="entry name" value="RESPIRATORY BURST OXIDASE HOMOLOG PROTEIN B"/>
    <property type="match status" value="1"/>
</dbReference>
<protein>
    <recommendedName>
        <fullName evidence="2">Ferric reductase NAD binding domain-containing protein</fullName>
    </recommendedName>
</protein>
<dbReference type="InterPro" id="IPR039261">
    <property type="entry name" value="FNR_nucleotide-bd"/>
</dbReference>
<evidence type="ECO:0000259" key="2">
    <source>
        <dbReference type="Pfam" id="PF08030"/>
    </source>
</evidence>
<reference evidence="3 4" key="1">
    <citation type="submission" date="2020-09" db="EMBL/GenBank/DDBJ databases">
        <title>De no assembly of potato wild relative species, Solanum commersonii.</title>
        <authorList>
            <person name="Cho K."/>
        </authorList>
    </citation>
    <scope>NUCLEOTIDE SEQUENCE [LARGE SCALE GENOMIC DNA]</scope>
    <source>
        <strain evidence="3">LZ3.2</strain>
        <tissue evidence="3">Leaf</tissue>
    </source>
</reference>